<accession>A0ABP8NJJ7</accession>
<comment type="caution">
    <text evidence="2">The sequence shown here is derived from an EMBL/GenBank/DDBJ whole genome shotgun (WGS) entry which is preliminary data.</text>
</comment>
<protein>
    <submittedName>
        <fullName evidence="2">Uncharacterized protein</fullName>
    </submittedName>
</protein>
<dbReference type="InterPro" id="IPR020835">
    <property type="entry name" value="Catalase_sf"/>
</dbReference>
<keyword evidence="1" id="KW-0812">Transmembrane</keyword>
<dbReference type="EMBL" id="BAABHD010000081">
    <property type="protein sequence ID" value="GAA4466414.1"/>
    <property type="molecule type" value="Genomic_DNA"/>
</dbReference>
<keyword evidence="1" id="KW-0472">Membrane</keyword>
<evidence type="ECO:0000313" key="3">
    <source>
        <dbReference type="Proteomes" id="UP001501175"/>
    </source>
</evidence>
<dbReference type="SUPFAM" id="SSF56634">
    <property type="entry name" value="Heme-dependent catalase-like"/>
    <property type="match status" value="1"/>
</dbReference>
<dbReference type="Gene3D" id="2.40.180.10">
    <property type="entry name" value="Catalase core domain"/>
    <property type="match status" value="1"/>
</dbReference>
<dbReference type="Proteomes" id="UP001501175">
    <property type="component" value="Unassembled WGS sequence"/>
</dbReference>
<name>A0ABP8NJJ7_9BACT</name>
<keyword evidence="3" id="KW-1185">Reference proteome</keyword>
<gene>
    <name evidence="2" type="ORF">GCM10023189_48430</name>
</gene>
<feature type="transmembrane region" description="Helical" evidence="1">
    <location>
        <begin position="30"/>
        <end position="48"/>
    </location>
</feature>
<keyword evidence="1" id="KW-1133">Transmembrane helix</keyword>
<evidence type="ECO:0000256" key="1">
    <source>
        <dbReference type="SAM" id="Phobius"/>
    </source>
</evidence>
<proteinExistence type="predicted"/>
<organism evidence="2 3">
    <name type="scientific">Nibrella saemangeumensis</name>
    <dbReference type="NCBI Taxonomy" id="1084526"/>
    <lineage>
        <taxon>Bacteria</taxon>
        <taxon>Pseudomonadati</taxon>
        <taxon>Bacteroidota</taxon>
        <taxon>Cytophagia</taxon>
        <taxon>Cytophagales</taxon>
        <taxon>Spirosomataceae</taxon>
        <taxon>Nibrella</taxon>
    </lineage>
</organism>
<evidence type="ECO:0000313" key="2">
    <source>
        <dbReference type="EMBL" id="GAA4466414.1"/>
    </source>
</evidence>
<dbReference type="RefSeq" id="WP_345247925.1">
    <property type="nucleotide sequence ID" value="NZ_BAABHD010000081.1"/>
</dbReference>
<sequence>MNTAIPIPQNTLTIWRIIRNWIRAVIDKTILWFTARMFGLGLAVFLSFPKRERMSHNNGVAGSGTVRIVDDPEFPDHEFFEAGRIFPVRVRHACATFLDDAMNCIRSMSIKFSDHRFRSPFDIEMNTGEYSLFWSAKSFLKFAALRKEKWGVEYQEYYRKYPEGLKGAQISLRRDPSSYHNLRYYCKTPFLFIGKDGVKRYAKYRVRPFDNEPETGINTNPSEVDTCNQRILPHETRGRNYLKYEYEHRVHTQGAKYLMLIQTRIATDDEDPEIFNNMVPWNDTIYPWKDLAVIDIHKPLDWNESTLTTFSINNMPKTLGVLPAKSVYDYNSLNYLRAHSEIARKARLLSYKVFGLPPAIPNDDDRNSSDWAKVRRSKPQ</sequence>
<reference evidence="3" key="1">
    <citation type="journal article" date="2019" name="Int. J. Syst. Evol. Microbiol.">
        <title>The Global Catalogue of Microorganisms (GCM) 10K type strain sequencing project: providing services to taxonomists for standard genome sequencing and annotation.</title>
        <authorList>
            <consortium name="The Broad Institute Genomics Platform"/>
            <consortium name="The Broad Institute Genome Sequencing Center for Infectious Disease"/>
            <person name="Wu L."/>
            <person name="Ma J."/>
        </authorList>
    </citation>
    <scope>NUCLEOTIDE SEQUENCE [LARGE SCALE GENOMIC DNA]</scope>
    <source>
        <strain evidence="3">JCM 17927</strain>
    </source>
</reference>